<sequence>MEYTEFFCCWRRVSGWPSGLRRQTQVDTCSDAELWVFWSTDVGVGSNPTPDRRRVSGWPSGLRRQTQVDTCSDAELWCSGPLMWAWVRIPLLTKG</sequence>
<evidence type="ECO:0000313" key="1">
    <source>
        <dbReference type="EMBL" id="GFY46830.1"/>
    </source>
</evidence>
<reference evidence="1" key="1">
    <citation type="submission" date="2020-08" db="EMBL/GenBank/DDBJ databases">
        <title>Multicomponent nature underlies the extraordinary mechanical properties of spider dragline silk.</title>
        <authorList>
            <person name="Kono N."/>
            <person name="Nakamura H."/>
            <person name="Mori M."/>
            <person name="Yoshida Y."/>
            <person name="Ohtoshi R."/>
            <person name="Malay A.D."/>
            <person name="Moran D.A.P."/>
            <person name="Tomita M."/>
            <person name="Numata K."/>
            <person name="Arakawa K."/>
        </authorList>
    </citation>
    <scope>NUCLEOTIDE SEQUENCE</scope>
</reference>
<protein>
    <submittedName>
        <fullName evidence="1">Uncharacterized protein</fullName>
    </submittedName>
</protein>
<organism evidence="1 2">
    <name type="scientific">Trichonephila inaurata madagascariensis</name>
    <dbReference type="NCBI Taxonomy" id="2747483"/>
    <lineage>
        <taxon>Eukaryota</taxon>
        <taxon>Metazoa</taxon>
        <taxon>Ecdysozoa</taxon>
        <taxon>Arthropoda</taxon>
        <taxon>Chelicerata</taxon>
        <taxon>Arachnida</taxon>
        <taxon>Araneae</taxon>
        <taxon>Araneomorphae</taxon>
        <taxon>Entelegynae</taxon>
        <taxon>Araneoidea</taxon>
        <taxon>Nephilidae</taxon>
        <taxon>Trichonephila</taxon>
        <taxon>Trichonephila inaurata</taxon>
    </lineage>
</organism>
<dbReference type="Proteomes" id="UP000886998">
    <property type="component" value="Unassembled WGS sequence"/>
</dbReference>
<comment type="caution">
    <text evidence="1">The sequence shown here is derived from an EMBL/GenBank/DDBJ whole genome shotgun (WGS) entry which is preliminary data.</text>
</comment>
<proteinExistence type="predicted"/>
<accession>A0A8X7BWU2</accession>
<dbReference type="EMBL" id="BMAV01005635">
    <property type="protein sequence ID" value="GFY46830.1"/>
    <property type="molecule type" value="Genomic_DNA"/>
</dbReference>
<gene>
    <name evidence="1" type="ORF">TNIN_355131</name>
</gene>
<name>A0A8X7BWU2_9ARAC</name>
<evidence type="ECO:0000313" key="2">
    <source>
        <dbReference type="Proteomes" id="UP000886998"/>
    </source>
</evidence>
<dbReference type="AlphaFoldDB" id="A0A8X7BWU2"/>
<keyword evidence="2" id="KW-1185">Reference proteome</keyword>
<dbReference type="OrthoDB" id="6468100at2759"/>